<reference evidence="1 2" key="1">
    <citation type="submission" date="2019-09" db="EMBL/GenBank/DDBJ databases">
        <title>A chromosome-level genome assembly of the Chinese tupelo Nyssa sinensis.</title>
        <authorList>
            <person name="Yang X."/>
            <person name="Kang M."/>
            <person name="Yang Y."/>
            <person name="Xiong H."/>
            <person name="Wang M."/>
            <person name="Zhang Z."/>
            <person name="Wang Z."/>
            <person name="Wu H."/>
            <person name="Ma T."/>
            <person name="Liu J."/>
            <person name="Xi Z."/>
        </authorList>
    </citation>
    <scope>NUCLEOTIDE SEQUENCE [LARGE SCALE GENOMIC DNA]</scope>
    <source>
        <strain evidence="1">J267</strain>
        <tissue evidence="1">Leaf</tissue>
    </source>
</reference>
<keyword evidence="2" id="KW-1185">Reference proteome</keyword>
<protein>
    <submittedName>
        <fullName evidence="1">Uncharacterized protein</fullName>
    </submittedName>
</protein>
<evidence type="ECO:0000313" key="1">
    <source>
        <dbReference type="EMBL" id="KAA8520855.1"/>
    </source>
</evidence>
<sequence length="77" mass="8193">MAATAVSSKLLAAVALAVAVAGFELVTATIKFVRLRLANSEQNLPQFGSESQSVESWCLCSDSGKLSWSQVLRHLVV</sequence>
<name>A0A5J4ZQ80_9ASTE</name>
<gene>
    <name evidence="1" type="ORF">F0562_011528</name>
</gene>
<dbReference type="Proteomes" id="UP000325577">
    <property type="component" value="Linkage Group LG5"/>
</dbReference>
<dbReference type="AlphaFoldDB" id="A0A5J4ZQ80"/>
<organism evidence="1 2">
    <name type="scientific">Nyssa sinensis</name>
    <dbReference type="NCBI Taxonomy" id="561372"/>
    <lineage>
        <taxon>Eukaryota</taxon>
        <taxon>Viridiplantae</taxon>
        <taxon>Streptophyta</taxon>
        <taxon>Embryophyta</taxon>
        <taxon>Tracheophyta</taxon>
        <taxon>Spermatophyta</taxon>
        <taxon>Magnoliopsida</taxon>
        <taxon>eudicotyledons</taxon>
        <taxon>Gunneridae</taxon>
        <taxon>Pentapetalae</taxon>
        <taxon>asterids</taxon>
        <taxon>Cornales</taxon>
        <taxon>Nyssaceae</taxon>
        <taxon>Nyssa</taxon>
    </lineage>
</organism>
<evidence type="ECO:0000313" key="2">
    <source>
        <dbReference type="Proteomes" id="UP000325577"/>
    </source>
</evidence>
<proteinExistence type="predicted"/>
<dbReference type="EMBL" id="CM018048">
    <property type="protein sequence ID" value="KAA8520855.1"/>
    <property type="molecule type" value="Genomic_DNA"/>
</dbReference>
<accession>A0A5J4ZQ80</accession>